<dbReference type="STRING" id="1395513.P343_04985"/>
<dbReference type="AlphaFoldDB" id="V6IYZ4"/>
<accession>V6IYZ4</accession>
<evidence type="ECO:0000256" key="1">
    <source>
        <dbReference type="SAM" id="MobiDB-lite"/>
    </source>
</evidence>
<feature type="compositionally biased region" description="Basic and acidic residues" evidence="1">
    <location>
        <begin position="8"/>
        <end position="18"/>
    </location>
</feature>
<evidence type="ECO:0000313" key="2">
    <source>
        <dbReference type="EMBL" id="EST12733.1"/>
    </source>
</evidence>
<proteinExistence type="predicted"/>
<sequence length="36" mass="3856">MIASQARPRSEVLSEEARGSPAAVPVDASTWSENQQ</sequence>
<dbReference type="Proteomes" id="UP000018296">
    <property type="component" value="Unassembled WGS sequence"/>
</dbReference>
<evidence type="ECO:0000313" key="3">
    <source>
        <dbReference type="Proteomes" id="UP000018296"/>
    </source>
</evidence>
<name>V6IYZ4_9BACL</name>
<comment type="caution">
    <text evidence="2">The sequence shown here is derived from an EMBL/GenBank/DDBJ whole genome shotgun (WGS) entry which is preliminary data.</text>
</comment>
<reference evidence="2 3" key="1">
    <citation type="journal article" date="2013" name="Genome Announc.">
        <title>Genome Sequence of Sporolactobacillus laevolacticus DSM442, an Efficient Polymer-Grade D-Lactate Producer from Agricultural Waste Cottonseed as a Nitrogen Source.</title>
        <authorList>
            <person name="Wang H."/>
            <person name="Wang L."/>
            <person name="Ju J."/>
            <person name="Yu B."/>
            <person name="Ma Y."/>
        </authorList>
    </citation>
    <scope>NUCLEOTIDE SEQUENCE [LARGE SCALE GENOMIC DNA]</scope>
    <source>
        <strain evidence="2 3">DSM 442</strain>
    </source>
</reference>
<organism evidence="2 3">
    <name type="scientific">Sporolactobacillus laevolacticus DSM 442</name>
    <dbReference type="NCBI Taxonomy" id="1395513"/>
    <lineage>
        <taxon>Bacteria</taxon>
        <taxon>Bacillati</taxon>
        <taxon>Bacillota</taxon>
        <taxon>Bacilli</taxon>
        <taxon>Bacillales</taxon>
        <taxon>Sporolactobacillaceae</taxon>
        <taxon>Sporolactobacillus</taxon>
    </lineage>
</organism>
<dbReference type="EMBL" id="AWTC01000004">
    <property type="protein sequence ID" value="EST12733.1"/>
    <property type="molecule type" value="Genomic_DNA"/>
</dbReference>
<gene>
    <name evidence="2" type="ORF">P343_04985</name>
</gene>
<feature type="region of interest" description="Disordered" evidence="1">
    <location>
        <begin position="1"/>
        <end position="36"/>
    </location>
</feature>
<protein>
    <submittedName>
        <fullName evidence="2">Uncharacterized protein</fullName>
    </submittedName>
</protein>
<keyword evidence="3" id="KW-1185">Reference proteome</keyword>